<gene>
    <name evidence="1" type="ORF">HYPSUDRAFT_40758</name>
</gene>
<dbReference type="Proteomes" id="UP000054270">
    <property type="component" value="Unassembled WGS sequence"/>
</dbReference>
<proteinExistence type="predicted"/>
<reference evidence="2" key="1">
    <citation type="submission" date="2014-04" db="EMBL/GenBank/DDBJ databases">
        <title>Evolutionary Origins and Diversification of the Mycorrhizal Mutualists.</title>
        <authorList>
            <consortium name="DOE Joint Genome Institute"/>
            <consortium name="Mycorrhizal Genomics Consortium"/>
            <person name="Kohler A."/>
            <person name="Kuo A."/>
            <person name="Nagy L.G."/>
            <person name="Floudas D."/>
            <person name="Copeland A."/>
            <person name="Barry K.W."/>
            <person name="Cichocki N."/>
            <person name="Veneault-Fourrey C."/>
            <person name="LaButti K."/>
            <person name="Lindquist E.A."/>
            <person name="Lipzen A."/>
            <person name="Lundell T."/>
            <person name="Morin E."/>
            <person name="Murat C."/>
            <person name="Riley R."/>
            <person name="Ohm R."/>
            <person name="Sun H."/>
            <person name="Tunlid A."/>
            <person name="Henrissat B."/>
            <person name="Grigoriev I.V."/>
            <person name="Hibbett D.S."/>
            <person name="Martin F."/>
        </authorList>
    </citation>
    <scope>NUCLEOTIDE SEQUENCE [LARGE SCALE GENOMIC DNA]</scope>
    <source>
        <strain evidence="2">FD-334 SS-4</strain>
    </source>
</reference>
<evidence type="ECO:0000313" key="2">
    <source>
        <dbReference type="Proteomes" id="UP000054270"/>
    </source>
</evidence>
<dbReference type="AlphaFoldDB" id="A0A0D2P1X0"/>
<keyword evidence="2" id="KW-1185">Reference proteome</keyword>
<sequence length="495" mass="56094">MLPPSYVRSDTGRAQCLRSTIVVNQCARTRYNRGYFTQALLKLLNTLGPNHIMCSQIIDRLQKEIKGSAEKLISARIWNFVLLCNIFWSRQSPQCEGFYSETRPIFQGYTSPKIKSFFNLSIRQTKLTLKGGEVHGFCKGDQFTVYKSRLEDHQKIPIATVEITKVFPHISLICLKNGILSLEEHPNAVALLTKSASQHFKVFVEQEDLRSRIEVLDLCILEHDRREAHIALSVDSSSEKQLRVEVVDRDLIGKCAELALKLKRHVVPNTTEDLTYVLTGLGHYYHHLKRTSDTLEDSIDNISVSFFEVRDTSFGHPRVVKVDNTLDLCRNNVINIDVKASDDPDDEQPIYGFEVTNNTKSEGEILFPVLLYFDNTNFTITRSFPHIVSGPDPEVVWPPQGKSMTIGYGVGAGSNVNPFDFYVGKDNDMEAGFFKLFLFFFENPVDLQNVVREEPLFTRSRGSHNLPLPARGTSTGRWGSITLTVIQRRIGQTSA</sequence>
<organism evidence="1 2">
    <name type="scientific">Hypholoma sublateritium (strain FD-334 SS-4)</name>
    <dbReference type="NCBI Taxonomy" id="945553"/>
    <lineage>
        <taxon>Eukaryota</taxon>
        <taxon>Fungi</taxon>
        <taxon>Dikarya</taxon>
        <taxon>Basidiomycota</taxon>
        <taxon>Agaricomycotina</taxon>
        <taxon>Agaricomycetes</taxon>
        <taxon>Agaricomycetidae</taxon>
        <taxon>Agaricales</taxon>
        <taxon>Agaricineae</taxon>
        <taxon>Strophariaceae</taxon>
        <taxon>Hypholoma</taxon>
    </lineage>
</organism>
<evidence type="ECO:0000313" key="1">
    <source>
        <dbReference type="EMBL" id="KJA22671.1"/>
    </source>
</evidence>
<accession>A0A0D2P1X0</accession>
<dbReference type="OrthoDB" id="3223806at2759"/>
<name>A0A0D2P1X0_HYPSF</name>
<dbReference type="EMBL" id="KN817548">
    <property type="protein sequence ID" value="KJA22671.1"/>
    <property type="molecule type" value="Genomic_DNA"/>
</dbReference>
<protein>
    <submittedName>
        <fullName evidence="1">Uncharacterized protein</fullName>
    </submittedName>
</protein>